<proteinExistence type="inferred from homology"/>
<accession>A0A0W4ZL40</accession>
<keyword evidence="4" id="KW-0446">Lipid-binding</keyword>
<evidence type="ECO:0000313" key="7">
    <source>
        <dbReference type="Proteomes" id="UP000053447"/>
    </source>
</evidence>
<dbReference type="GO" id="GO:0006487">
    <property type="term" value="P:protein N-linked glycosylation"/>
    <property type="evidence" value="ECO:0007669"/>
    <property type="project" value="EnsemblFungi"/>
</dbReference>
<dbReference type="GO" id="GO:0006890">
    <property type="term" value="P:retrograde vesicle-mediated transport, Golgi to endoplasmic reticulum"/>
    <property type="evidence" value="ECO:0007669"/>
    <property type="project" value="EnsemblFungi"/>
</dbReference>
<dbReference type="AlphaFoldDB" id="A0A0W4ZL40"/>
<dbReference type="GO" id="GO:0043001">
    <property type="term" value="P:Golgi to plasma membrane protein transport"/>
    <property type="evidence" value="ECO:0007669"/>
    <property type="project" value="TreeGrafter"/>
</dbReference>
<dbReference type="FunFam" id="1.10.3630.10:FF:000004">
    <property type="entry name" value="Probable VPS74-protein involved in protein-vacuolar targeting"/>
    <property type="match status" value="1"/>
</dbReference>
<evidence type="ECO:0008006" key="8">
    <source>
        <dbReference type="Google" id="ProtNLM"/>
    </source>
</evidence>
<dbReference type="GO" id="GO:0005829">
    <property type="term" value="C:cytosol"/>
    <property type="evidence" value="ECO:0007669"/>
    <property type="project" value="EnsemblFungi"/>
</dbReference>
<dbReference type="GeneID" id="28940879"/>
<dbReference type="GO" id="GO:0070273">
    <property type="term" value="F:phosphatidylinositol-4-phosphate binding"/>
    <property type="evidence" value="ECO:0007669"/>
    <property type="project" value="EnsemblFungi"/>
</dbReference>
<dbReference type="GO" id="GO:0045053">
    <property type="term" value="P:protein retention in Golgi apparatus"/>
    <property type="evidence" value="ECO:0007669"/>
    <property type="project" value="EnsemblFungi"/>
</dbReference>
<dbReference type="Pfam" id="PF05719">
    <property type="entry name" value="GPP34"/>
    <property type="match status" value="1"/>
</dbReference>
<keyword evidence="3" id="KW-0333">Golgi apparatus</keyword>
<dbReference type="GO" id="GO:0000139">
    <property type="term" value="C:Golgi membrane"/>
    <property type="evidence" value="ECO:0007669"/>
    <property type="project" value="UniProtKB-SubCell"/>
</dbReference>
<dbReference type="OrthoDB" id="2189106at2759"/>
<evidence type="ECO:0000256" key="4">
    <source>
        <dbReference type="ARBA" id="ARBA00023121"/>
    </source>
</evidence>
<dbReference type="eggNOG" id="KOG3983">
    <property type="taxonomic scope" value="Eukaryota"/>
</dbReference>
<evidence type="ECO:0000256" key="2">
    <source>
        <dbReference type="ARBA" id="ARBA00007284"/>
    </source>
</evidence>
<dbReference type="Proteomes" id="UP000053447">
    <property type="component" value="Unassembled WGS sequence"/>
</dbReference>
<dbReference type="GO" id="GO:0048194">
    <property type="term" value="P:Golgi vesicle budding"/>
    <property type="evidence" value="ECO:0007669"/>
    <property type="project" value="TreeGrafter"/>
</dbReference>
<dbReference type="GO" id="GO:0019899">
    <property type="term" value="F:enzyme binding"/>
    <property type="evidence" value="ECO:0007669"/>
    <property type="project" value="EnsemblFungi"/>
</dbReference>
<dbReference type="PANTHER" id="PTHR12704">
    <property type="entry name" value="TRANS-GOLGI PROTEIN GMX33"/>
    <property type="match status" value="1"/>
</dbReference>
<organism evidence="6 7">
    <name type="scientific">Pneumocystis jirovecii (strain RU7)</name>
    <name type="common">Human pneumocystis pneumonia agent</name>
    <dbReference type="NCBI Taxonomy" id="1408657"/>
    <lineage>
        <taxon>Eukaryota</taxon>
        <taxon>Fungi</taxon>
        <taxon>Dikarya</taxon>
        <taxon>Ascomycota</taxon>
        <taxon>Taphrinomycotina</taxon>
        <taxon>Pneumocystomycetes</taxon>
        <taxon>Pneumocystaceae</taxon>
        <taxon>Pneumocystis</taxon>
    </lineage>
</organism>
<evidence type="ECO:0000256" key="1">
    <source>
        <dbReference type="ARBA" id="ARBA00004255"/>
    </source>
</evidence>
<dbReference type="EMBL" id="LFWA01000010">
    <property type="protein sequence ID" value="KTW29087.1"/>
    <property type="molecule type" value="Genomic_DNA"/>
</dbReference>
<evidence type="ECO:0000256" key="3">
    <source>
        <dbReference type="ARBA" id="ARBA00023034"/>
    </source>
</evidence>
<dbReference type="GO" id="GO:0030968">
    <property type="term" value="P:endoplasmic reticulum unfolded protein response"/>
    <property type="evidence" value="ECO:0007669"/>
    <property type="project" value="EnsemblFungi"/>
</dbReference>
<gene>
    <name evidence="6" type="ORF">T551_02361</name>
</gene>
<evidence type="ECO:0000256" key="5">
    <source>
        <dbReference type="ARBA" id="ARBA00023136"/>
    </source>
</evidence>
<dbReference type="PANTHER" id="PTHR12704:SF2">
    <property type="entry name" value="GOLGI PHOSPHOPROTEIN 3 HOMOLOG SAURON"/>
    <property type="match status" value="1"/>
</dbReference>
<comment type="similarity">
    <text evidence="2">Belongs to the GOLPH3/VPS74 family.</text>
</comment>
<evidence type="ECO:0000313" key="6">
    <source>
        <dbReference type="EMBL" id="KTW29087.1"/>
    </source>
</evidence>
<reference evidence="7" key="1">
    <citation type="journal article" date="2016" name="Nat. Commun.">
        <title>Genome analysis of three Pneumocystis species reveals adaptation mechanisms to life exclusively in mammalian hosts.</title>
        <authorList>
            <person name="Ma L."/>
            <person name="Chen Z."/>
            <person name="Huang D.W."/>
            <person name="Kutty G."/>
            <person name="Ishihara M."/>
            <person name="Wang H."/>
            <person name="Abouelleil A."/>
            <person name="Bishop L."/>
            <person name="Davey E."/>
            <person name="Deng R."/>
            <person name="Deng X."/>
            <person name="Fan L."/>
            <person name="Fantoni G."/>
            <person name="Fitzgerald M."/>
            <person name="Gogineni E."/>
            <person name="Goldberg J.M."/>
            <person name="Handley G."/>
            <person name="Hu X."/>
            <person name="Huber C."/>
            <person name="Jiao X."/>
            <person name="Jones K."/>
            <person name="Levin J.Z."/>
            <person name="Liu Y."/>
            <person name="Macdonald P."/>
            <person name="Melnikov A."/>
            <person name="Raley C."/>
            <person name="Sassi M."/>
            <person name="Sherman B.T."/>
            <person name="Song X."/>
            <person name="Sykes S."/>
            <person name="Tran B."/>
            <person name="Walsh L."/>
            <person name="Xia Y."/>
            <person name="Yang J."/>
            <person name="Young S."/>
            <person name="Zeng Q."/>
            <person name="Zheng X."/>
            <person name="Stephens R."/>
            <person name="Nusbaum C."/>
            <person name="Birren B.W."/>
            <person name="Azadi P."/>
            <person name="Lempicki R.A."/>
            <person name="Cuomo C.A."/>
            <person name="Kovacs J.A."/>
        </authorList>
    </citation>
    <scope>NUCLEOTIDE SEQUENCE [LARGE SCALE GENOMIC DNA]</scope>
    <source>
        <strain evidence="7">RU7</strain>
    </source>
</reference>
<sequence length="349" mass="40154">MSSGLSRRRVGNSNLNGSVETSQFSNYQEKNLNSASQGLEYHNFDKVDHKVVCDPLDIMEDQERSKQPCLTLMEEVLLLGLKDKQGYLPFWNDSISYILRGCIILELAFRGRIQMCRDSLRRRYPLSECLIEVVNDKVTGEVLLDETLKMMKTSEKMTISSWVNLMSGETWNFMKIGYQLKQVRERLAKGLVDKGILRTEKRNFLLFDMTTHPISNNMVKDDIRNRLIVMLTAPTIVLPNSVFFPETIPMKHLRVISLVCAAYAANVLENVFSFSDYEIRERAFNRVDEFFRDFSQWPFTIKYSSNIGCMNSSLANVVAEEICGGKDKELQLEVVAAVLQIFTRFDCIL</sequence>
<dbReference type="VEuPathDB" id="FungiDB:T551_02361"/>
<protein>
    <recommendedName>
        <fullName evidence="8">Vacuolar protein sorting-associated protein 74</fullName>
    </recommendedName>
</protein>
<name>A0A0W4ZL40_PNEJ7</name>
<dbReference type="RefSeq" id="XP_018229196.1">
    <property type="nucleotide sequence ID" value="XM_018374624.1"/>
</dbReference>
<keyword evidence="7" id="KW-1185">Reference proteome</keyword>
<dbReference type="InterPro" id="IPR038261">
    <property type="entry name" value="GPP34-like_sf"/>
</dbReference>
<dbReference type="GO" id="GO:0007030">
    <property type="term" value="P:Golgi organization"/>
    <property type="evidence" value="ECO:0007669"/>
    <property type="project" value="TreeGrafter"/>
</dbReference>
<dbReference type="InterPro" id="IPR008628">
    <property type="entry name" value="GPP34-like"/>
</dbReference>
<keyword evidence="5" id="KW-0472">Membrane</keyword>
<dbReference type="GO" id="GO:0005797">
    <property type="term" value="C:Golgi medial cisterna"/>
    <property type="evidence" value="ECO:0007669"/>
    <property type="project" value="EnsemblFungi"/>
</dbReference>
<dbReference type="GO" id="GO:0005802">
    <property type="term" value="C:trans-Golgi network"/>
    <property type="evidence" value="ECO:0007669"/>
    <property type="project" value="EnsemblFungi"/>
</dbReference>
<comment type="subcellular location">
    <subcellularLocation>
        <location evidence="1">Golgi apparatus membrane</location>
        <topology evidence="1">Peripheral membrane protein</topology>
        <orientation evidence="1">Cytoplasmic side</orientation>
    </subcellularLocation>
</comment>
<dbReference type="STRING" id="1408657.A0A0W4ZL40"/>
<dbReference type="GO" id="GO:0060304">
    <property type="term" value="P:regulation of phosphatidylinositol dephosphorylation"/>
    <property type="evidence" value="ECO:0007669"/>
    <property type="project" value="EnsemblFungi"/>
</dbReference>
<dbReference type="Gene3D" id="1.10.3630.10">
    <property type="entry name" value="yeast vps74-n-term truncation variant domain like"/>
    <property type="match status" value="1"/>
</dbReference>
<comment type="caution">
    <text evidence="6">The sequence shown here is derived from an EMBL/GenBank/DDBJ whole genome shotgun (WGS) entry which is preliminary data.</text>
</comment>
<dbReference type="GO" id="GO:0035269">
    <property type="term" value="P:protein O-linked glycosylation via mannose"/>
    <property type="evidence" value="ECO:0007669"/>
    <property type="project" value="EnsemblFungi"/>
</dbReference>